<accession>A0A8E2B161</accession>
<protein>
    <submittedName>
        <fullName evidence="1">Uncharacterized protein</fullName>
    </submittedName>
</protein>
<gene>
    <name evidence="1" type="ORF">OBBRIDRAFT_480281</name>
</gene>
<evidence type="ECO:0000313" key="2">
    <source>
        <dbReference type="Proteomes" id="UP000250043"/>
    </source>
</evidence>
<dbReference type="AlphaFoldDB" id="A0A8E2B161"/>
<dbReference type="EMBL" id="KV722375">
    <property type="protein sequence ID" value="OCH92039.1"/>
    <property type="molecule type" value="Genomic_DNA"/>
</dbReference>
<reference evidence="1 2" key="1">
    <citation type="submission" date="2016-07" db="EMBL/GenBank/DDBJ databases">
        <title>Draft genome of the white-rot fungus Obba rivulosa 3A-2.</title>
        <authorList>
            <consortium name="DOE Joint Genome Institute"/>
            <person name="Miettinen O."/>
            <person name="Riley R."/>
            <person name="Acob R."/>
            <person name="Barry K."/>
            <person name="Cullen D."/>
            <person name="De Vries R."/>
            <person name="Hainaut M."/>
            <person name="Hatakka A."/>
            <person name="Henrissat B."/>
            <person name="Hilden K."/>
            <person name="Kuo R."/>
            <person name="Labutti K."/>
            <person name="Lipzen A."/>
            <person name="Makela M.R."/>
            <person name="Sandor L."/>
            <person name="Spatafora J.W."/>
            <person name="Grigoriev I.V."/>
            <person name="Hibbett D.S."/>
        </authorList>
    </citation>
    <scope>NUCLEOTIDE SEQUENCE [LARGE SCALE GENOMIC DNA]</scope>
    <source>
        <strain evidence="1 2">3A-2</strain>
    </source>
</reference>
<organism evidence="1 2">
    <name type="scientific">Obba rivulosa</name>
    <dbReference type="NCBI Taxonomy" id="1052685"/>
    <lineage>
        <taxon>Eukaryota</taxon>
        <taxon>Fungi</taxon>
        <taxon>Dikarya</taxon>
        <taxon>Basidiomycota</taxon>
        <taxon>Agaricomycotina</taxon>
        <taxon>Agaricomycetes</taxon>
        <taxon>Polyporales</taxon>
        <taxon>Gelatoporiaceae</taxon>
        <taxon>Obba</taxon>
    </lineage>
</organism>
<name>A0A8E2B161_9APHY</name>
<dbReference type="OrthoDB" id="2804215at2759"/>
<dbReference type="Proteomes" id="UP000250043">
    <property type="component" value="Unassembled WGS sequence"/>
</dbReference>
<keyword evidence="2" id="KW-1185">Reference proteome</keyword>
<evidence type="ECO:0000313" key="1">
    <source>
        <dbReference type="EMBL" id="OCH92039.1"/>
    </source>
</evidence>
<sequence length="148" mass="17151">MRELWEHLKIIPKSFVVSAWAIQRIRDYPVAFVRLTDIWMGRFRDQVVALKVPRGYRTETEGVLEGEMKKFCRTCGDIFDTQTSLRFTESMTYPSHPSWLWFATEYLISNPAANRLKLAVDMAKGLEYLLSMKILRGNMKSVGVAPTK</sequence>
<proteinExistence type="predicted"/>